<dbReference type="InterPro" id="IPR007433">
    <property type="entry name" value="DUF481"/>
</dbReference>
<keyword evidence="1" id="KW-0732">Signal</keyword>
<comment type="caution">
    <text evidence="2">The sequence shown here is derived from an EMBL/GenBank/DDBJ whole genome shotgun (WGS) entry which is preliminary data.</text>
</comment>
<gene>
    <name evidence="2" type="ORF">N7U62_03995</name>
</gene>
<dbReference type="Pfam" id="PF04338">
    <property type="entry name" value="DUF481"/>
    <property type="match status" value="1"/>
</dbReference>
<sequence>MSLNLSKLNSLAILLIFTATTAISQTPSDSTTQIRATGEKDVIILNNGDKIVGNIKSLDKSKLKFSTSYSTANFSIAWTEVTDLYSNDFYIINLRDGKKITGYLSISNGKATISSADSSFTIKTDYMEVVYLNSISQGFWDSLSLSIDGGYTHSKSGNNDQLTFRGNASYNSVKFNPDIYFNFVSNALDANDSIRIRKRRQNYGGNFRMYFAKSWFGITGADYLSSDELQLKLRSTYTLGLGYYPIRTHTMYLNVSTGTAINYEIMDEEAQSEENTSTEGFLTAEYNAFGLNNVNIVSSLNYYPSLTQAGRHRVNGKIDMKFNLPLDFYIGLGYTINYDSKPSNVEISGFDYVFQTTIGWSL</sequence>
<feature type="signal peptide" evidence="1">
    <location>
        <begin position="1"/>
        <end position="24"/>
    </location>
</feature>
<protein>
    <submittedName>
        <fullName evidence="2">DUF481 domain-containing protein</fullName>
    </submittedName>
</protein>
<feature type="chain" id="PRO_5045249196" evidence="1">
    <location>
        <begin position="25"/>
        <end position="362"/>
    </location>
</feature>
<dbReference type="EMBL" id="JAOYOD010000001">
    <property type="protein sequence ID" value="MCV9385808.1"/>
    <property type="molecule type" value="Genomic_DNA"/>
</dbReference>
<evidence type="ECO:0000313" key="3">
    <source>
        <dbReference type="Proteomes" id="UP001300692"/>
    </source>
</evidence>
<evidence type="ECO:0000256" key="1">
    <source>
        <dbReference type="SAM" id="SignalP"/>
    </source>
</evidence>
<accession>A0ABT3CQI6</accession>
<organism evidence="2 3">
    <name type="scientific">Reichenbachiella ulvae</name>
    <dbReference type="NCBI Taxonomy" id="2980104"/>
    <lineage>
        <taxon>Bacteria</taxon>
        <taxon>Pseudomonadati</taxon>
        <taxon>Bacteroidota</taxon>
        <taxon>Cytophagia</taxon>
        <taxon>Cytophagales</taxon>
        <taxon>Reichenbachiellaceae</taxon>
        <taxon>Reichenbachiella</taxon>
    </lineage>
</organism>
<evidence type="ECO:0000313" key="2">
    <source>
        <dbReference type="EMBL" id="MCV9385808.1"/>
    </source>
</evidence>
<proteinExistence type="predicted"/>
<dbReference type="RefSeq" id="WP_264136591.1">
    <property type="nucleotide sequence ID" value="NZ_JAOYOD010000001.1"/>
</dbReference>
<dbReference type="Proteomes" id="UP001300692">
    <property type="component" value="Unassembled WGS sequence"/>
</dbReference>
<keyword evidence="3" id="KW-1185">Reference proteome</keyword>
<reference evidence="2 3" key="1">
    <citation type="submission" date="2022-10" db="EMBL/GenBank/DDBJ databases">
        <title>Comparative genomics and taxonomic characterization of three novel marine species of genus Reichenbachiella exhibiting antioxidant and polysaccharide degradation activities.</title>
        <authorList>
            <person name="Muhammad N."/>
            <person name="Lee Y.-J."/>
            <person name="Ko J."/>
            <person name="Kim S.-G."/>
        </authorList>
    </citation>
    <scope>NUCLEOTIDE SEQUENCE [LARGE SCALE GENOMIC DNA]</scope>
    <source>
        <strain evidence="2 3">ABR2-5</strain>
    </source>
</reference>
<name>A0ABT3CQI6_9BACT</name>